<evidence type="ECO:0000313" key="1">
    <source>
        <dbReference type="EMBL" id="NLQ24628.1"/>
    </source>
</evidence>
<dbReference type="RefSeq" id="WP_168826761.1">
    <property type="nucleotide sequence ID" value="NZ_JABAEB010000011.1"/>
</dbReference>
<protein>
    <submittedName>
        <fullName evidence="1">Secretion protein EspA</fullName>
    </submittedName>
</protein>
<proteinExistence type="predicted"/>
<accession>A0ABX1KRS8</accession>
<evidence type="ECO:0000313" key="2">
    <source>
        <dbReference type="Proteomes" id="UP000527352"/>
    </source>
</evidence>
<dbReference type="Pfam" id="PF03433">
    <property type="entry name" value="EspA"/>
    <property type="match status" value="1"/>
</dbReference>
<dbReference type="InterPro" id="IPR005095">
    <property type="entry name" value="EspA"/>
</dbReference>
<dbReference type="SUPFAM" id="SSF116927">
    <property type="entry name" value="EspA/CesA-like"/>
    <property type="match status" value="2"/>
</dbReference>
<organism evidence="1 2">
    <name type="scientific">Shewanella oncorhynchi</name>
    <dbReference type="NCBI Taxonomy" id="2726434"/>
    <lineage>
        <taxon>Bacteria</taxon>
        <taxon>Pseudomonadati</taxon>
        <taxon>Pseudomonadota</taxon>
        <taxon>Gammaproteobacteria</taxon>
        <taxon>Alteromonadales</taxon>
        <taxon>Shewanellaceae</taxon>
        <taxon>Shewanella</taxon>
    </lineage>
</organism>
<name>A0ABX1KRS8_9GAMM</name>
<keyword evidence="2" id="KW-1185">Reference proteome</keyword>
<dbReference type="EMBL" id="JABAEB010000011">
    <property type="protein sequence ID" value="NLQ24628.1"/>
    <property type="molecule type" value="Genomic_DNA"/>
</dbReference>
<reference evidence="1 2" key="1">
    <citation type="submission" date="2020-04" db="EMBL/GenBank/DDBJ databases">
        <title>The first description of lens atrophy caused by putative novel Shewanella sp. that is a new emerging pathogen for cultured rainbow trout?</title>
        <authorList>
            <person name="Saticioglu I.B."/>
            <person name="Duman M."/>
            <person name="Altun S."/>
        </authorList>
    </citation>
    <scope>NUCLEOTIDE SEQUENCE [LARGE SCALE GENOMIC DNA]</scope>
    <source>
        <strain evidence="1 2">S-1</strain>
    </source>
</reference>
<gene>
    <name evidence="1" type="ORF">HGO26_17300</name>
</gene>
<dbReference type="InterPro" id="IPR035074">
    <property type="entry name" value="EspA/CesA-like"/>
</dbReference>
<comment type="caution">
    <text evidence="1">The sequence shown here is derived from an EMBL/GenBank/DDBJ whole genome shotgun (WGS) entry which is preliminary data.</text>
</comment>
<dbReference type="Proteomes" id="UP000527352">
    <property type="component" value="Unassembled WGS sequence"/>
</dbReference>
<sequence length="266" mass="28767">MEITNVATQGTSITNSQASDEVKAQIASRGDSVLSGGIAVLYMFMNLLSELADAKYGQMQQKADVSRQAQDMANRVDEAIAQVAKQGDKATVNLPADVVKYMSDNGFEVDGMSISAYLSHNDPSAVYLKKLLDKIAAAGPEGMQSASWQDVISYMDEHGIKVDGQRCCDYIWGLPEVGQQSWQSISKVHMQQIANALGAAGGLDKGKLQAVKSALESVSNRASDFVSQSQLQLQKIMQTYNVTVSLLNSMQTMLAEMNKSIAQNVR</sequence>